<evidence type="ECO:0000256" key="6">
    <source>
        <dbReference type="ARBA" id="ARBA00023316"/>
    </source>
</evidence>
<dbReference type="PANTHER" id="PTHR35936">
    <property type="entry name" value="MEMBRANE-BOUND LYTIC MUREIN TRANSGLYCOSYLASE F"/>
    <property type="match status" value="1"/>
</dbReference>
<dbReference type="EMBL" id="UOFM01000011">
    <property type="protein sequence ID" value="VAW72205.1"/>
    <property type="molecule type" value="Genomic_DNA"/>
</dbReference>
<dbReference type="SMART" id="SM00062">
    <property type="entry name" value="PBPb"/>
    <property type="match status" value="1"/>
</dbReference>
<name>A0A3B0XV58_9ZZZZ</name>
<keyword evidence="6" id="KW-0961">Cell wall biogenesis/degradation</keyword>
<sequence length="462" mass="52962">MRLALLLPFILLFGCDIQKSHLDRVLSNNELVVLTRNSATTYYQGPFGPTGLEYDLARGFAEFLGVKLRLETTDTLSDILNGIQSGKGDVAAAGLTITEERKHILNFGPAYQHITPQLIYRSGRRAPKSLEDLGGSLEVVAQSSHAEKLRKLQQTYPDLSFQVNSELESEQLLYLVWEQVIDFTIADSNEVSINRRFYPELRVAFDISAPEPLAWAFPPGEDTSLQEKAREYFEELNRSGKLERLLDQYYGYVADFDYVGTRRYMKHIKERLPPFRKWFEQAGKKTGVDWRLLAAIGYQESHWNRKAVSPTGVRGIMMLTQNTMQHLGIKKSRHDAQASIEGGALYLTNIKKKLPERIKNPDRTWLALAAYNVGFGHLEDARILAQRAGENPDKWAVVKKYLPLLTQKKWYKKTRYGYARGREPVRYVENIRSYYDILVWLTDKDHLPIEVSPAFKINTPAL</sequence>
<dbReference type="InterPro" id="IPR001638">
    <property type="entry name" value="Solute-binding_3/MltF_N"/>
</dbReference>
<dbReference type="Gene3D" id="1.10.530.10">
    <property type="match status" value="1"/>
</dbReference>
<dbReference type="CDD" id="cd01009">
    <property type="entry name" value="PBP2_YfhD_N"/>
    <property type="match status" value="1"/>
</dbReference>
<dbReference type="PROSITE" id="PS51257">
    <property type="entry name" value="PROKAR_LIPOPROTEIN"/>
    <property type="match status" value="1"/>
</dbReference>
<dbReference type="CDD" id="cd13403">
    <property type="entry name" value="MLTF-like"/>
    <property type="match status" value="1"/>
</dbReference>
<evidence type="ECO:0000259" key="7">
    <source>
        <dbReference type="SMART" id="SM00062"/>
    </source>
</evidence>
<organism evidence="8">
    <name type="scientific">hydrothermal vent metagenome</name>
    <dbReference type="NCBI Taxonomy" id="652676"/>
    <lineage>
        <taxon>unclassified sequences</taxon>
        <taxon>metagenomes</taxon>
        <taxon>ecological metagenomes</taxon>
    </lineage>
</organism>
<evidence type="ECO:0000256" key="5">
    <source>
        <dbReference type="ARBA" id="ARBA00023239"/>
    </source>
</evidence>
<dbReference type="PANTHER" id="PTHR35936:SF32">
    <property type="entry name" value="MEMBRANE-BOUND LYTIC MUREIN TRANSGLYCOSYLASE F"/>
    <property type="match status" value="1"/>
</dbReference>
<keyword evidence="5" id="KW-0456">Lyase</keyword>
<reference evidence="8" key="1">
    <citation type="submission" date="2018-06" db="EMBL/GenBank/DDBJ databases">
        <authorList>
            <person name="Zhirakovskaya E."/>
        </authorList>
    </citation>
    <scope>NUCLEOTIDE SEQUENCE</scope>
</reference>
<dbReference type="Pfam" id="PF01464">
    <property type="entry name" value="SLT"/>
    <property type="match status" value="1"/>
</dbReference>
<dbReference type="InterPro" id="IPR023346">
    <property type="entry name" value="Lysozyme-like_dom_sf"/>
</dbReference>
<accession>A0A3B0XV58</accession>
<dbReference type="Pfam" id="PF00497">
    <property type="entry name" value="SBP_bac_3"/>
    <property type="match status" value="1"/>
</dbReference>
<evidence type="ECO:0000256" key="1">
    <source>
        <dbReference type="ARBA" id="ARBA00004339"/>
    </source>
</evidence>
<comment type="subcellular location">
    <subcellularLocation>
        <location evidence="1">Cell outer membrane</location>
        <topology evidence="1">Peripheral membrane protein</topology>
    </subcellularLocation>
</comment>
<dbReference type="SUPFAM" id="SSF53955">
    <property type="entry name" value="Lysozyme-like"/>
    <property type="match status" value="1"/>
</dbReference>
<dbReference type="GO" id="GO:0009253">
    <property type="term" value="P:peptidoglycan catabolic process"/>
    <property type="evidence" value="ECO:0007669"/>
    <property type="project" value="TreeGrafter"/>
</dbReference>
<proteinExistence type="inferred from homology"/>
<evidence type="ECO:0000256" key="3">
    <source>
        <dbReference type="ARBA" id="ARBA00023136"/>
    </source>
</evidence>
<gene>
    <name evidence="8" type="ORF">MNBD_GAMMA14-2523</name>
</gene>
<dbReference type="InterPro" id="IPR008258">
    <property type="entry name" value="Transglycosylase_SLT_dom_1"/>
</dbReference>
<dbReference type="HAMAP" id="MF_02016">
    <property type="entry name" value="MltF"/>
    <property type="match status" value="1"/>
</dbReference>
<keyword evidence="2" id="KW-0732">Signal</keyword>
<dbReference type="InterPro" id="IPR023703">
    <property type="entry name" value="MltF"/>
</dbReference>
<protein>
    <submittedName>
        <fullName evidence="8">Membrane-bound lytic murein transglycosylase F</fullName>
    </submittedName>
</protein>
<evidence type="ECO:0000256" key="4">
    <source>
        <dbReference type="ARBA" id="ARBA00023237"/>
    </source>
</evidence>
<evidence type="ECO:0000313" key="8">
    <source>
        <dbReference type="EMBL" id="VAW72205.1"/>
    </source>
</evidence>
<evidence type="ECO:0000256" key="2">
    <source>
        <dbReference type="ARBA" id="ARBA00022729"/>
    </source>
</evidence>
<keyword evidence="3" id="KW-0472">Membrane</keyword>
<dbReference type="GO" id="GO:0009279">
    <property type="term" value="C:cell outer membrane"/>
    <property type="evidence" value="ECO:0007669"/>
    <property type="project" value="UniProtKB-SubCell"/>
</dbReference>
<dbReference type="NCBIfam" id="NF008112">
    <property type="entry name" value="PRK10859.1"/>
    <property type="match status" value="1"/>
</dbReference>
<dbReference type="Gene3D" id="3.40.190.10">
    <property type="entry name" value="Periplasmic binding protein-like II"/>
    <property type="match status" value="2"/>
</dbReference>
<keyword evidence="4" id="KW-0998">Cell outer membrane</keyword>
<dbReference type="AlphaFoldDB" id="A0A3B0XV58"/>
<dbReference type="GO" id="GO:0008933">
    <property type="term" value="F:peptidoglycan lytic transglycosylase activity"/>
    <property type="evidence" value="ECO:0007669"/>
    <property type="project" value="TreeGrafter"/>
</dbReference>
<dbReference type="GO" id="GO:0071555">
    <property type="term" value="P:cell wall organization"/>
    <property type="evidence" value="ECO:0007669"/>
    <property type="project" value="UniProtKB-KW"/>
</dbReference>
<feature type="domain" description="Solute-binding protein family 3/N-terminal" evidence="7">
    <location>
        <begin position="30"/>
        <end position="253"/>
    </location>
</feature>
<dbReference type="SUPFAM" id="SSF53850">
    <property type="entry name" value="Periplasmic binding protein-like II"/>
    <property type="match status" value="1"/>
</dbReference>